<dbReference type="EMBL" id="JBHMBC010000040">
    <property type="protein sequence ID" value="MFB9822179.1"/>
    <property type="molecule type" value="Genomic_DNA"/>
</dbReference>
<gene>
    <name evidence="2" type="ORF">ACFFP1_22160</name>
</gene>
<sequence length="76" mass="8030">MQSQELKPEQTTTAAAAAAASFATPSARTSMPDWYPELLASVSKEVSTGRSRAISAANKALLASRQTSRPRDVPLP</sequence>
<organism evidence="2 3">
    <name type="scientific">Arthrobacter ramosus</name>
    <dbReference type="NCBI Taxonomy" id="1672"/>
    <lineage>
        <taxon>Bacteria</taxon>
        <taxon>Bacillati</taxon>
        <taxon>Actinomycetota</taxon>
        <taxon>Actinomycetes</taxon>
        <taxon>Micrococcales</taxon>
        <taxon>Micrococcaceae</taxon>
        <taxon>Arthrobacter</taxon>
    </lineage>
</organism>
<evidence type="ECO:0000313" key="3">
    <source>
        <dbReference type="Proteomes" id="UP001589702"/>
    </source>
</evidence>
<proteinExistence type="predicted"/>
<evidence type="ECO:0000313" key="2">
    <source>
        <dbReference type="EMBL" id="MFB9822179.1"/>
    </source>
</evidence>
<protein>
    <submittedName>
        <fullName evidence="2">Uncharacterized protein</fullName>
    </submittedName>
</protein>
<dbReference type="Proteomes" id="UP001589702">
    <property type="component" value="Unassembled WGS sequence"/>
</dbReference>
<name>A0ABV5Y5B2_ARTRM</name>
<accession>A0ABV5Y5B2</accession>
<keyword evidence="3" id="KW-1185">Reference proteome</keyword>
<comment type="caution">
    <text evidence="2">The sequence shown here is derived from an EMBL/GenBank/DDBJ whole genome shotgun (WGS) entry which is preliminary data.</text>
</comment>
<dbReference type="RefSeq" id="WP_234749626.1">
    <property type="nucleotide sequence ID" value="NZ_BAAAWN010000001.1"/>
</dbReference>
<feature type="compositionally biased region" description="Low complexity" evidence="1">
    <location>
        <begin position="11"/>
        <end position="30"/>
    </location>
</feature>
<evidence type="ECO:0000256" key="1">
    <source>
        <dbReference type="SAM" id="MobiDB-lite"/>
    </source>
</evidence>
<feature type="region of interest" description="Disordered" evidence="1">
    <location>
        <begin position="1"/>
        <end position="31"/>
    </location>
</feature>
<reference evidence="2 3" key="1">
    <citation type="submission" date="2024-09" db="EMBL/GenBank/DDBJ databases">
        <authorList>
            <person name="Sun Q."/>
            <person name="Mori K."/>
        </authorList>
    </citation>
    <scope>NUCLEOTIDE SEQUENCE [LARGE SCALE GENOMIC DNA]</scope>
    <source>
        <strain evidence="2 3">JCM 1334</strain>
    </source>
</reference>